<reference evidence="2 3" key="1">
    <citation type="submission" date="2018-08" db="EMBL/GenBank/DDBJ databases">
        <title>Genomic Encyclopedia of Archaeal and Bacterial Type Strains, Phase II (KMG-II): from individual species to whole genera.</title>
        <authorList>
            <person name="Goeker M."/>
        </authorList>
    </citation>
    <scope>NUCLEOTIDE SEQUENCE [LARGE SCALE GENOMIC DNA]</scope>
    <source>
        <strain evidence="2 3">DSM 45791</strain>
    </source>
</reference>
<dbReference type="PANTHER" id="PTHR43157">
    <property type="entry name" value="PHOSPHATIDYLINOSITOL-GLYCAN BIOSYNTHESIS CLASS F PROTEIN-RELATED"/>
    <property type="match status" value="1"/>
</dbReference>
<dbReference type="Gene3D" id="3.40.50.720">
    <property type="entry name" value="NAD(P)-binding Rossmann-like Domain"/>
    <property type="match status" value="1"/>
</dbReference>
<comment type="caution">
    <text evidence="2">The sequence shown here is derived from an EMBL/GenBank/DDBJ whole genome shotgun (WGS) entry which is preliminary data.</text>
</comment>
<keyword evidence="3" id="KW-1185">Reference proteome</keyword>
<dbReference type="EMBL" id="QUNO01000002">
    <property type="protein sequence ID" value="REH54273.1"/>
    <property type="molecule type" value="Genomic_DNA"/>
</dbReference>
<evidence type="ECO:0000313" key="3">
    <source>
        <dbReference type="Proteomes" id="UP000256269"/>
    </source>
</evidence>
<dbReference type="InterPro" id="IPR036291">
    <property type="entry name" value="NAD(P)-bd_dom_sf"/>
</dbReference>
<accession>A0A3E0I6C0</accession>
<protein>
    <submittedName>
        <fullName evidence="2">NAD(P)-dependent dehydrogenase (Short-subunit alcohol dehydrogenase family)</fullName>
    </submittedName>
</protein>
<organism evidence="2 3">
    <name type="scientific">Kutzneria buriramensis</name>
    <dbReference type="NCBI Taxonomy" id="1045776"/>
    <lineage>
        <taxon>Bacteria</taxon>
        <taxon>Bacillati</taxon>
        <taxon>Actinomycetota</taxon>
        <taxon>Actinomycetes</taxon>
        <taxon>Pseudonocardiales</taxon>
        <taxon>Pseudonocardiaceae</taxon>
        <taxon>Kutzneria</taxon>
    </lineage>
</organism>
<sequence>MLAVVTGATSGIGEAIATRLAREATVVLVGRDDDRLREARGRITKAVPQADLVLEKADLALGKEVRDLAERLPMPDVVVSNAAVITNLDDRTAEDRQTLLATNHLAPYLLLRLLAAKSRKARFVIVGADPVALARVPVDLDDLESRHLTTPDPDLTPFAAYGRTKNMNAMFAYALARRLDTITVNVAHPGIIAGTRLGRNARGALKELGDRLARTSPGPDVGADTPCWLATSSEVDGQTGGCYVDRRKVPTADHTTDPARCDRLWRESAHLVGLSEHQERRSR</sequence>
<dbReference type="AlphaFoldDB" id="A0A3E0I6C0"/>
<dbReference type="PANTHER" id="PTHR43157:SF31">
    <property type="entry name" value="PHOSPHATIDYLINOSITOL-GLYCAN BIOSYNTHESIS CLASS F PROTEIN"/>
    <property type="match status" value="1"/>
</dbReference>
<dbReference type="GO" id="GO:0016491">
    <property type="term" value="F:oxidoreductase activity"/>
    <property type="evidence" value="ECO:0007669"/>
    <property type="project" value="UniProtKB-KW"/>
</dbReference>
<dbReference type="RefSeq" id="WP_116173360.1">
    <property type="nucleotide sequence ID" value="NZ_CP144375.1"/>
</dbReference>
<evidence type="ECO:0000256" key="1">
    <source>
        <dbReference type="ARBA" id="ARBA00023002"/>
    </source>
</evidence>
<name>A0A3E0I6C0_9PSEU</name>
<keyword evidence="1" id="KW-0560">Oxidoreductase</keyword>
<dbReference type="Proteomes" id="UP000256269">
    <property type="component" value="Unassembled WGS sequence"/>
</dbReference>
<dbReference type="Pfam" id="PF00106">
    <property type="entry name" value="adh_short"/>
    <property type="match status" value="1"/>
</dbReference>
<dbReference type="InterPro" id="IPR002347">
    <property type="entry name" value="SDR_fam"/>
</dbReference>
<evidence type="ECO:0000313" key="2">
    <source>
        <dbReference type="EMBL" id="REH54273.1"/>
    </source>
</evidence>
<gene>
    <name evidence="2" type="ORF">BCF44_102505</name>
</gene>
<dbReference type="PRINTS" id="PR00081">
    <property type="entry name" value="GDHRDH"/>
</dbReference>
<dbReference type="SUPFAM" id="SSF51735">
    <property type="entry name" value="NAD(P)-binding Rossmann-fold domains"/>
    <property type="match status" value="1"/>
</dbReference>
<proteinExistence type="predicted"/>
<dbReference type="OrthoDB" id="3772961at2"/>